<evidence type="ECO:0000313" key="3">
    <source>
        <dbReference type="EMBL" id="KAF9873280.1"/>
    </source>
</evidence>
<organism evidence="3 4">
    <name type="scientific">Colletotrichum karsti</name>
    <dbReference type="NCBI Taxonomy" id="1095194"/>
    <lineage>
        <taxon>Eukaryota</taxon>
        <taxon>Fungi</taxon>
        <taxon>Dikarya</taxon>
        <taxon>Ascomycota</taxon>
        <taxon>Pezizomycotina</taxon>
        <taxon>Sordariomycetes</taxon>
        <taxon>Hypocreomycetidae</taxon>
        <taxon>Glomerellales</taxon>
        <taxon>Glomerellaceae</taxon>
        <taxon>Colletotrichum</taxon>
        <taxon>Colletotrichum boninense species complex</taxon>
    </lineage>
</organism>
<keyword evidence="1" id="KW-0175">Coiled coil</keyword>
<gene>
    <name evidence="3" type="ORF">CkaCkLH20_09093</name>
</gene>
<name>A0A9P6I782_9PEZI</name>
<feature type="region of interest" description="Disordered" evidence="2">
    <location>
        <begin position="33"/>
        <end position="97"/>
    </location>
</feature>
<dbReference type="AlphaFoldDB" id="A0A9P6I782"/>
<evidence type="ECO:0000256" key="1">
    <source>
        <dbReference type="SAM" id="Coils"/>
    </source>
</evidence>
<dbReference type="GeneID" id="62164882"/>
<reference evidence="3" key="1">
    <citation type="submission" date="2020-03" db="EMBL/GenBank/DDBJ databases">
        <authorList>
            <person name="He L."/>
        </authorList>
    </citation>
    <scope>NUCLEOTIDE SEQUENCE</scope>
    <source>
        <strain evidence="3">CkLH20</strain>
    </source>
</reference>
<dbReference type="RefSeq" id="XP_038742741.1">
    <property type="nucleotide sequence ID" value="XM_038891808.1"/>
</dbReference>
<dbReference type="Proteomes" id="UP000781932">
    <property type="component" value="Unassembled WGS sequence"/>
</dbReference>
<feature type="compositionally biased region" description="Low complexity" evidence="2">
    <location>
        <begin position="42"/>
        <end position="53"/>
    </location>
</feature>
<proteinExistence type="predicted"/>
<sequence length="97" mass="11016">MEHRVKMQEKNDEMESLREAFNKNLAELRGARATLKKLTRPALASSTNLSSTSEHTNEPVHDGLQTENEQAKKHDDTTLTDEDLNDVSKKRRLGNDV</sequence>
<feature type="coiled-coil region" evidence="1">
    <location>
        <begin position="4"/>
        <end position="31"/>
    </location>
</feature>
<accession>A0A9P6I782</accession>
<evidence type="ECO:0000256" key="2">
    <source>
        <dbReference type="SAM" id="MobiDB-lite"/>
    </source>
</evidence>
<comment type="caution">
    <text evidence="3">The sequence shown here is derived from an EMBL/GenBank/DDBJ whole genome shotgun (WGS) entry which is preliminary data.</text>
</comment>
<dbReference type="EMBL" id="JAATWM020000032">
    <property type="protein sequence ID" value="KAF9873280.1"/>
    <property type="molecule type" value="Genomic_DNA"/>
</dbReference>
<keyword evidence="4" id="KW-1185">Reference proteome</keyword>
<reference evidence="3" key="2">
    <citation type="submission" date="2020-11" db="EMBL/GenBank/DDBJ databases">
        <title>Whole genome sequencing of Colletotrichum sp.</title>
        <authorList>
            <person name="Li H."/>
        </authorList>
    </citation>
    <scope>NUCLEOTIDE SEQUENCE</scope>
    <source>
        <strain evidence="3">CkLH20</strain>
    </source>
</reference>
<protein>
    <submittedName>
        <fullName evidence="3">Uncharacterized protein</fullName>
    </submittedName>
</protein>
<evidence type="ECO:0000313" key="4">
    <source>
        <dbReference type="Proteomes" id="UP000781932"/>
    </source>
</evidence>